<organism evidence="6 7">
    <name type="scientific">Prescottella agglutinans</name>
    <dbReference type="NCBI Taxonomy" id="1644129"/>
    <lineage>
        <taxon>Bacteria</taxon>
        <taxon>Bacillati</taxon>
        <taxon>Actinomycetota</taxon>
        <taxon>Actinomycetes</taxon>
        <taxon>Mycobacteriales</taxon>
        <taxon>Nocardiaceae</taxon>
        <taxon>Prescottella</taxon>
    </lineage>
</organism>
<evidence type="ECO:0000256" key="1">
    <source>
        <dbReference type="ARBA" id="ARBA00001933"/>
    </source>
</evidence>
<dbReference type="Pfam" id="PF00155">
    <property type="entry name" value="Aminotran_1_2"/>
    <property type="match status" value="1"/>
</dbReference>
<name>A0A438B8X4_9NOCA</name>
<comment type="caution">
    <text evidence="6">The sequence shown here is derived from an EMBL/GenBank/DDBJ whole genome shotgun (WGS) entry which is preliminary data.</text>
</comment>
<dbReference type="CDD" id="cd00609">
    <property type="entry name" value="AAT_like"/>
    <property type="match status" value="1"/>
</dbReference>
<accession>A0A438B8X4</accession>
<keyword evidence="2 6" id="KW-0032">Aminotransferase</keyword>
<dbReference type="RefSeq" id="WP_127918016.1">
    <property type="nucleotide sequence ID" value="NZ_RKLP01000012.1"/>
</dbReference>
<dbReference type="EMBL" id="RKLP01000012">
    <property type="protein sequence ID" value="RVW07433.1"/>
    <property type="molecule type" value="Genomic_DNA"/>
</dbReference>
<dbReference type="InterPro" id="IPR015424">
    <property type="entry name" value="PyrdxlP-dep_Trfase"/>
</dbReference>
<sequence>MTIDPTHLLSDLAQDGPALFFPDPPAAVTFNFDQGIAAEETFPIDDFKQMMGDVLDRDGGLALEYISFDYDKSNDQIVYLPSYIELMLGHTGLRAELASWLRSTQGIGGLTADNFILTSGSVQAIALAVNAFVNPGDGVLVEAATFPYAMRFMQMRGADIRTVDIDQDGLVIESLEARLEELRRDGVKPKLLYVIPTFQLPTCVVMPEERRRRLLEIAEKWELIVLEDSIYADLRYSGETVPSLRSMDTSGLVIQSHGFSKVLAPALRLGWMCASEKMIHALASVRQDLGVSQWMCRMMADYLAQGKLDPHIEKVNAVYRRKRDIAVAAVHAHCGGLVDFEVPDGGFYLWLRIDESVDWDRAQHAAAMSGVFCRPGEKFLGKEAGQGYLRLAYSHAPDHEIERGIKALGDAITSNVRVTT</sequence>
<dbReference type="Proteomes" id="UP000286208">
    <property type="component" value="Unassembled WGS sequence"/>
</dbReference>
<dbReference type="Gene3D" id="3.40.640.10">
    <property type="entry name" value="Type I PLP-dependent aspartate aminotransferase-like (Major domain)"/>
    <property type="match status" value="1"/>
</dbReference>
<evidence type="ECO:0000259" key="5">
    <source>
        <dbReference type="Pfam" id="PF00155"/>
    </source>
</evidence>
<dbReference type="OrthoDB" id="199743at2"/>
<dbReference type="InterPro" id="IPR015422">
    <property type="entry name" value="PyrdxlP-dep_Trfase_small"/>
</dbReference>
<evidence type="ECO:0000256" key="4">
    <source>
        <dbReference type="ARBA" id="ARBA00022898"/>
    </source>
</evidence>
<keyword evidence="7" id="KW-1185">Reference proteome</keyword>
<dbReference type="InterPro" id="IPR050859">
    <property type="entry name" value="Class-I_PLP-dep_aminotransf"/>
</dbReference>
<dbReference type="AlphaFoldDB" id="A0A438B8X4"/>
<evidence type="ECO:0000313" key="6">
    <source>
        <dbReference type="EMBL" id="RVW07433.1"/>
    </source>
</evidence>
<evidence type="ECO:0000256" key="3">
    <source>
        <dbReference type="ARBA" id="ARBA00022679"/>
    </source>
</evidence>
<dbReference type="GO" id="GO:0008483">
    <property type="term" value="F:transaminase activity"/>
    <property type="evidence" value="ECO:0007669"/>
    <property type="project" value="UniProtKB-KW"/>
</dbReference>
<protein>
    <submittedName>
        <fullName evidence="6">PLP-dependent aminotransferase family protein</fullName>
    </submittedName>
</protein>
<evidence type="ECO:0000256" key="2">
    <source>
        <dbReference type="ARBA" id="ARBA00022576"/>
    </source>
</evidence>
<gene>
    <name evidence="6" type="ORF">EGT67_20845</name>
</gene>
<dbReference type="GO" id="GO:0030170">
    <property type="term" value="F:pyridoxal phosphate binding"/>
    <property type="evidence" value="ECO:0007669"/>
    <property type="project" value="InterPro"/>
</dbReference>
<comment type="cofactor">
    <cofactor evidence="1">
        <name>pyridoxal 5'-phosphate</name>
        <dbReference type="ChEBI" id="CHEBI:597326"/>
    </cofactor>
</comment>
<reference evidence="6 7" key="1">
    <citation type="submission" date="2018-11" db="EMBL/GenBank/DDBJ databases">
        <title>Rhodococcus spongicola sp. nov. and Rhodococcus xishaensis sp. nov. from marine sponges.</title>
        <authorList>
            <person name="Li L."/>
            <person name="Lin H.W."/>
        </authorList>
    </citation>
    <scope>NUCLEOTIDE SEQUENCE [LARGE SCALE GENOMIC DNA]</scope>
    <source>
        <strain evidence="6 7">CCTCC AB2014297</strain>
    </source>
</reference>
<dbReference type="InterPro" id="IPR004839">
    <property type="entry name" value="Aminotransferase_I/II_large"/>
</dbReference>
<dbReference type="GO" id="GO:1901605">
    <property type="term" value="P:alpha-amino acid metabolic process"/>
    <property type="evidence" value="ECO:0007669"/>
    <property type="project" value="TreeGrafter"/>
</dbReference>
<evidence type="ECO:0000313" key="7">
    <source>
        <dbReference type="Proteomes" id="UP000286208"/>
    </source>
</evidence>
<dbReference type="SUPFAM" id="SSF53383">
    <property type="entry name" value="PLP-dependent transferases"/>
    <property type="match status" value="1"/>
</dbReference>
<keyword evidence="3 6" id="KW-0808">Transferase</keyword>
<dbReference type="PANTHER" id="PTHR42790">
    <property type="entry name" value="AMINOTRANSFERASE"/>
    <property type="match status" value="1"/>
</dbReference>
<proteinExistence type="predicted"/>
<keyword evidence="4" id="KW-0663">Pyridoxal phosphate</keyword>
<dbReference type="InterPro" id="IPR015421">
    <property type="entry name" value="PyrdxlP-dep_Trfase_major"/>
</dbReference>
<feature type="domain" description="Aminotransferase class I/classII large" evidence="5">
    <location>
        <begin position="89"/>
        <end position="408"/>
    </location>
</feature>
<dbReference type="PANTHER" id="PTHR42790:SF19">
    <property type="entry name" value="KYNURENINE_ALPHA-AMINOADIPATE AMINOTRANSFERASE, MITOCHONDRIAL"/>
    <property type="match status" value="1"/>
</dbReference>
<dbReference type="Gene3D" id="3.90.1150.10">
    <property type="entry name" value="Aspartate Aminotransferase, domain 1"/>
    <property type="match status" value="1"/>
</dbReference>